<feature type="transmembrane region" description="Helical" evidence="10">
    <location>
        <begin position="133"/>
        <end position="154"/>
    </location>
</feature>
<feature type="domain" description="Potassium channel" evidence="11">
    <location>
        <begin position="301"/>
        <end position="383"/>
    </location>
</feature>
<comment type="similarity">
    <text evidence="8">Belongs to the two pore domain potassium channel (TC 1.A.1.8) family.</text>
</comment>
<organism evidence="12 13">
    <name type="scientific">Leptotrombidium deliense</name>
    <dbReference type="NCBI Taxonomy" id="299467"/>
    <lineage>
        <taxon>Eukaryota</taxon>
        <taxon>Metazoa</taxon>
        <taxon>Ecdysozoa</taxon>
        <taxon>Arthropoda</taxon>
        <taxon>Chelicerata</taxon>
        <taxon>Arachnida</taxon>
        <taxon>Acari</taxon>
        <taxon>Acariformes</taxon>
        <taxon>Trombidiformes</taxon>
        <taxon>Prostigmata</taxon>
        <taxon>Anystina</taxon>
        <taxon>Parasitengona</taxon>
        <taxon>Trombiculoidea</taxon>
        <taxon>Trombiculidae</taxon>
        <taxon>Leptotrombidium</taxon>
    </lineage>
</organism>
<sequence>MDRMRTLSNEYITSDQAKRMRTQRCNQLKTYLKAFLTHLFSTAGLCALTVGYSLLGAVLFQKCEHKSFEDANKEAEQIRENATNFLWNVTYHVNIFDEDKWKRETMHLLEKYEKLIIKSVQEKGYRGVDASEWTFPSALLYAITVITTIGYGNLTPHTMVGRLATMLYAVIGIPIMLLCLTNLGNIMAKTFRFSYKKICCCFCCSRRTRKPQTTIRTQIIELENRERNNEINVNTSNTSNELTTTKVSPNESDTNSIITTKQASQRSPVHSVEQQSIVVFDTGDDVDDSERVPVWLVSVLVLGYIWGGGWMFSIFEEWDNSFIGAYFCFISLSTIGFGDYVPSKTVDPNSVTDNNGQLVLIAVCFYLVFGLSLIAMSFNLVQEEILLKVRHIAQRVGIVAHRSN</sequence>
<evidence type="ECO:0000256" key="6">
    <source>
        <dbReference type="ARBA" id="ARBA00023136"/>
    </source>
</evidence>
<dbReference type="GO" id="GO:0005886">
    <property type="term" value="C:plasma membrane"/>
    <property type="evidence" value="ECO:0007669"/>
    <property type="project" value="TreeGrafter"/>
</dbReference>
<feature type="region of interest" description="Disordered" evidence="9">
    <location>
        <begin position="233"/>
        <end position="254"/>
    </location>
</feature>
<keyword evidence="3 8" id="KW-0812">Transmembrane</keyword>
<dbReference type="InterPro" id="IPR013099">
    <property type="entry name" value="K_chnl_dom"/>
</dbReference>
<evidence type="ECO:0000313" key="13">
    <source>
        <dbReference type="Proteomes" id="UP000288716"/>
    </source>
</evidence>
<dbReference type="GO" id="GO:0015271">
    <property type="term" value="F:outward rectifier potassium channel activity"/>
    <property type="evidence" value="ECO:0007669"/>
    <property type="project" value="TreeGrafter"/>
</dbReference>
<dbReference type="OrthoDB" id="297496at2759"/>
<keyword evidence="6 10" id="KW-0472">Membrane</keyword>
<dbReference type="PRINTS" id="PR01333">
    <property type="entry name" value="2POREKCHANEL"/>
</dbReference>
<evidence type="ECO:0000256" key="2">
    <source>
        <dbReference type="ARBA" id="ARBA00022448"/>
    </source>
</evidence>
<feature type="transmembrane region" description="Helical" evidence="10">
    <location>
        <begin position="294"/>
        <end position="315"/>
    </location>
</feature>
<gene>
    <name evidence="12" type="ORF">B4U80_06489</name>
</gene>
<dbReference type="AlphaFoldDB" id="A0A443SLF4"/>
<keyword evidence="7 8" id="KW-0407">Ion channel</keyword>
<dbReference type="GO" id="GO:0030322">
    <property type="term" value="P:stabilization of membrane potential"/>
    <property type="evidence" value="ECO:0007669"/>
    <property type="project" value="TreeGrafter"/>
</dbReference>
<feature type="compositionally biased region" description="Low complexity" evidence="9">
    <location>
        <begin position="233"/>
        <end position="245"/>
    </location>
</feature>
<evidence type="ECO:0000256" key="1">
    <source>
        <dbReference type="ARBA" id="ARBA00004141"/>
    </source>
</evidence>
<feature type="transmembrane region" description="Helical" evidence="10">
    <location>
        <begin position="30"/>
        <end position="52"/>
    </location>
</feature>
<protein>
    <submittedName>
        <fullName evidence="12">TWiK family of potassium channels protein 18-like protein</fullName>
    </submittedName>
</protein>
<reference evidence="12 13" key="1">
    <citation type="journal article" date="2018" name="Gigascience">
        <title>Genomes of trombidid mites reveal novel predicted allergens and laterally-transferred genes associated with secondary metabolism.</title>
        <authorList>
            <person name="Dong X."/>
            <person name="Chaisiri K."/>
            <person name="Xia D."/>
            <person name="Armstrong S.D."/>
            <person name="Fang Y."/>
            <person name="Donnelly M.J."/>
            <person name="Kadowaki T."/>
            <person name="McGarry J.W."/>
            <person name="Darby A.C."/>
            <person name="Makepeace B.L."/>
        </authorList>
    </citation>
    <scope>NUCLEOTIDE SEQUENCE [LARGE SCALE GENOMIC DNA]</scope>
    <source>
        <strain evidence="12">UoL-UT</strain>
    </source>
</reference>
<dbReference type="InterPro" id="IPR003280">
    <property type="entry name" value="2pore_dom_K_chnl"/>
</dbReference>
<feature type="transmembrane region" description="Helical" evidence="10">
    <location>
        <begin position="358"/>
        <end position="381"/>
    </location>
</feature>
<feature type="domain" description="Potassium channel" evidence="11">
    <location>
        <begin position="131"/>
        <end position="188"/>
    </location>
</feature>
<evidence type="ECO:0000256" key="3">
    <source>
        <dbReference type="ARBA" id="ARBA00022692"/>
    </source>
</evidence>
<dbReference type="VEuPathDB" id="VectorBase:LDEU003683"/>
<dbReference type="GO" id="GO:0022841">
    <property type="term" value="F:potassium ion leak channel activity"/>
    <property type="evidence" value="ECO:0007669"/>
    <property type="project" value="TreeGrafter"/>
</dbReference>
<evidence type="ECO:0000313" key="12">
    <source>
        <dbReference type="EMBL" id="RWS28357.1"/>
    </source>
</evidence>
<evidence type="ECO:0000256" key="9">
    <source>
        <dbReference type="SAM" id="MobiDB-lite"/>
    </source>
</evidence>
<keyword evidence="4 10" id="KW-1133">Transmembrane helix</keyword>
<dbReference type="STRING" id="299467.A0A443SLF4"/>
<evidence type="ECO:0000256" key="8">
    <source>
        <dbReference type="RuleBase" id="RU003857"/>
    </source>
</evidence>
<dbReference type="Proteomes" id="UP000288716">
    <property type="component" value="Unassembled WGS sequence"/>
</dbReference>
<dbReference type="SUPFAM" id="SSF81324">
    <property type="entry name" value="Voltage-gated potassium channels"/>
    <property type="match status" value="2"/>
</dbReference>
<dbReference type="Pfam" id="PF07885">
    <property type="entry name" value="Ion_trans_2"/>
    <property type="match status" value="2"/>
</dbReference>
<keyword evidence="5 8" id="KW-0406">Ion transport</keyword>
<comment type="caution">
    <text evidence="12">The sequence shown here is derived from an EMBL/GenBank/DDBJ whole genome shotgun (WGS) entry which is preliminary data.</text>
</comment>
<dbReference type="PANTHER" id="PTHR11003">
    <property type="entry name" value="POTASSIUM CHANNEL, SUBFAMILY K"/>
    <property type="match status" value="1"/>
</dbReference>
<name>A0A443SLF4_9ACAR</name>
<keyword evidence="13" id="KW-1185">Reference proteome</keyword>
<keyword evidence="2 8" id="KW-0813">Transport</keyword>
<evidence type="ECO:0000256" key="10">
    <source>
        <dbReference type="SAM" id="Phobius"/>
    </source>
</evidence>
<evidence type="ECO:0000256" key="4">
    <source>
        <dbReference type="ARBA" id="ARBA00022989"/>
    </source>
</evidence>
<feature type="transmembrane region" description="Helical" evidence="10">
    <location>
        <begin position="322"/>
        <end position="338"/>
    </location>
</feature>
<dbReference type="PANTHER" id="PTHR11003:SF334">
    <property type="entry name" value="FI03418P"/>
    <property type="match status" value="1"/>
</dbReference>
<dbReference type="EMBL" id="NCKV01001430">
    <property type="protein sequence ID" value="RWS28357.1"/>
    <property type="molecule type" value="Genomic_DNA"/>
</dbReference>
<feature type="transmembrane region" description="Helical" evidence="10">
    <location>
        <begin position="166"/>
        <end position="188"/>
    </location>
</feature>
<dbReference type="Gene3D" id="1.10.287.70">
    <property type="match status" value="1"/>
</dbReference>
<accession>A0A443SLF4</accession>
<evidence type="ECO:0000256" key="7">
    <source>
        <dbReference type="ARBA" id="ARBA00023303"/>
    </source>
</evidence>
<evidence type="ECO:0000259" key="11">
    <source>
        <dbReference type="Pfam" id="PF07885"/>
    </source>
</evidence>
<evidence type="ECO:0000256" key="5">
    <source>
        <dbReference type="ARBA" id="ARBA00023065"/>
    </source>
</evidence>
<comment type="subcellular location">
    <subcellularLocation>
        <location evidence="1">Membrane</location>
        <topology evidence="1">Multi-pass membrane protein</topology>
    </subcellularLocation>
</comment>
<proteinExistence type="inferred from homology"/>